<accession>A0A1G7CC54</accession>
<dbReference type="Proteomes" id="UP000198949">
    <property type="component" value="Unassembled WGS sequence"/>
</dbReference>
<name>A0A1G7CC54_9ACTN</name>
<feature type="transmembrane region" description="Helical" evidence="6">
    <location>
        <begin position="99"/>
        <end position="120"/>
    </location>
</feature>
<organism evidence="8 9">
    <name type="scientific">Glycomyces harbinensis</name>
    <dbReference type="NCBI Taxonomy" id="58114"/>
    <lineage>
        <taxon>Bacteria</taxon>
        <taxon>Bacillati</taxon>
        <taxon>Actinomycetota</taxon>
        <taxon>Actinomycetes</taxon>
        <taxon>Glycomycetales</taxon>
        <taxon>Glycomycetaceae</taxon>
        <taxon>Glycomyces</taxon>
    </lineage>
</organism>
<dbReference type="GO" id="GO:0005886">
    <property type="term" value="C:plasma membrane"/>
    <property type="evidence" value="ECO:0007669"/>
    <property type="project" value="TreeGrafter"/>
</dbReference>
<keyword evidence="5 6" id="KW-0472">Membrane</keyword>
<feature type="transmembrane region" description="Helical" evidence="6">
    <location>
        <begin position="62"/>
        <end position="79"/>
    </location>
</feature>
<dbReference type="OrthoDB" id="9807815at2"/>
<feature type="transmembrane region" description="Helical" evidence="6">
    <location>
        <begin position="135"/>
        <end position="156"/>
    </location>
</feature>
<dbReference type="RefSeq" id="WP_091040054.1">
    <property type="nucleotide sequence ID" value="NZ_FNAD01000019.1"/>
</dbReference>
<keyword evidence="3 6" id="KW-0812">Transmembrane</keyword>
<dbReference type="Pfam" id="PF04138">
    <property type="entry name" value="GtrA_DPMS_TM"/>
    <property type="match status" value="1"/>
</dbReference>
<proteinExistence type="inferred from homology"/>
<feature type="domain" description="GtrA/DPMS transmembrane" evidence="7">
    <location>
        <begin position="35"/>
        <end position="162"/>
    </location>
</feature>
<keyword evidence="9" id="KW-1185">Reference proteome</keyword>
<dbReference type="GO" id="GO:0000271">
    <property type="term" value="P:polysaccharide biosynthetic process"/>
    <property type="evidence" value="ECO:0007669"/>
    <property type="project" value="InterPro"/>
</dbReference>
<keyword evidence="4 6" id="KW-1133">Transmembrane helix</keyword>
<dbReference type="EMBL" id="FNAD01000019">
    <property type="protein sequence ID" value="SDE36918.1"/>
    <property type="molecule type" value="Genomic_DNA"/>
</dbReference>
<evidence type="ECO:0000256" key="2">
    <source>
        <dbReference type="ARBA" id="ARBA00009399"/>
    </source>
</evidence>
<dbReference type="STRING" id="58114.SAMN05216270_11977"/>
<evidence type="ECO:0000256" key="6">
    <source>
        <dbReference type="SAM" id="Phobius"/>
    </source>
</evidence>
<comment type="subcellular location">
    <subcellularLocation>
        <location evidence="1">Membrane</location>
        <topology evidence="1">Multi-pass membrane protein</topology>
    </subcellularLocation>
</comment>
<evidence type="ECO:0000259" key="7">
    <source>
        <dbReference type="Pfam" id="PF04138"/>
    </source>
</evidence>
<sequence length="174" mass="19684">MPTSTEAPPPTRRGLAGLYARAADLLRRHAAELTRFAGVGGTAYVIDIGLFNLMYLGLDWSYWWAKIISTIVAMSVAFIGNRHWTWRERRGSAAAHRQYALYFFFNGIGLLISLGCLWANEGLAQVWPQYFDNELAVNLAANFFGVGFATIFRFFAYRTWVFRHPPKLAEVPAN</sequence>
<protein>
    <submittedName>
        <fullName evidence="8">Putative flippase GtrA (Transmembrane translocase of bactoprenol-linked glucose)</fullName>
    </submittedName>
</protein>
<dbReference type="PANTHER" id="PTHR38459:SF1">
    <property type="entry name" value="PROPHAGE BACTOPRENOL-LINKED GLUCOSE TRANSLOCASE HOMOLOG"/>
    <property type="match status" value="1"/>
</dbReference>
<evidence type="ECO:0000256" key="5">
    <source>
        <dbReference type="ARBA" id="ARBA00023136"/>
    </source>
</evidence>
<evidence type="ECO:0000313" key="8">
    <source>
        <dbReference type="EMBL" id="SDE36918.1"/>
    </source>
</evidence>
<evidence type="ECO:0000256" key="3">
    <source>
        <dbReference type="ARBA" id="ARBA00022692"/>
    </source>
</evidence>
<dbReference type="PANTHER" id="PTHR38459">
    <property type="entry name" value="PROPHAGE BACTOPRENOL-LINKED GLUCOSE TRANSLOCASE HOMOLOG"/>
    <property type="match status" value="1"/>
</dbReference>
<evidence type="ECO:0000256" key="1">
    <source>
        <dbReference type="ARBA" id="ARBA00004141"/>
    </source>
</evidence>
<reference evidence="9" key="1">
    <citation type="submission" date="2016-10" db="EMBL/GenBank/DDBJ databases">
        <authorList>
            <person name="Varghese N."/>
            <person name="Submissions S."/>
        </authorList>
    </citation>
    <scope>NUCLEOTIDE SEQUENCE [LARGE SCALE GENOMIC DNA]</scope>
    <source>
        <strain evidence="9">CGMCC 4.3516</strain>
    </source>
</reference>
<dbReference type="AlphaFoldDB" id="A0A1G7CC54"/>
<evidence type="ECO:0000256" key="4">
    <source>
        <dbReference type="ARBA" id="ARBA00022989"/>
    </source>
</evidence>
<feature type="transmembrane region" description="Helical" evidence="6">
    <location>
        <begin position="36"/>
        <end position="56"/>
    </location>
</feature>
<gene>
    <name evidence="8" type="ORF">SAMN05216270_11977</name>
</gene>
<dbReference type="InterPro" id="IPR007267">
    <property type="entry name" value="GtrA_DPMS_TM"/>
</dbReference>
<dbReference type="InterPro" id="IPR051401">
    <property type="entry name" value="GtrA_CellWall_Glycosyl"/>
</dbReference>
<comment type="similarity">
    <text evidence="2">Belongs to the GtrA family.</text>
</comment>
<evidence type="ECO:0000313" key="9">
    <source>
        <dbReference type="Proteomes" id="UP000198949"/>
    </source>
</evidence>